<keyword evidence="3" id="KW-1185">Reference proteome</keyword>
<evidence type="ECO:0000313" key="3">
    <source>
        <dbReference type="Proteomes" id="UP001557470"/>
    </source>
</evidence>
<feature type="compositionally biased region" description="Low complexity" evidence="1">
    <location>
        <begin position="46"/>
        <end position="66"/>
    </location>
</feature>
<feature type="region of interest" description="Disordered" evidence="1">
    <location>
        <begin position="1"/>
        <end position="77"/>
    </location>
</feature>
<proteinExistence type="predicted"/>
<evidence type="ECO:0000256" key="1">
    <source>
        <dbReference type="SAM" id="MobiDB-lite"/>
    </source>
</evidence>
<accession>A0ABD0X178</accession>
<dbReference type="Proteomes" id="UP001557470">
    <property type="component" value="Unassembled WGS sequence"/>
</dbReference>
<organism evidence="2 3">
    <name type="scientific">Umbra pygmaea</name>
    <name type="common">Eastern mudminnow</name>
    <dbReference type="NCBI Taxonomy" id="75934"/>
    <lineage>
        <taxon>Eukaryota</taxon>
        <taxon>Metazoa</taxon>
        <taxon>Chordata</taxon>
        <taxon>Craniata</taxon>
        <taxon>Vertebrata</taxon>
        <taxon>Euteleostomi</taxon>
        <taxon>Actinopterygii</taxon>
        <taxon>Neopterygii</taxon>
        <taxon>Teleostei</taxon>
        <taxon>Protacanthopterygii</taxon>
        <taxon>Esociformes</taxon>
        <taxon>Umbridae</taxon>
        <taxon>Umbra</taxon>
    </lineage>
</organism>
<dbReference type="AlphaFoldDB" id="A0ABD0X178"/>
<gene>
    <name evidence="2" type="ORF">UPYG_G00230530</name>
</gene>
<protein>
    <submittedName>
        <fullName evidence="2">Uncharacterized protein</fullName>
    </submittedName>
</protein>
<comment type="caution">
    <text evidence="2">The sequence shown here is derived from an EMBL/GenBank/DDBJ whole genome shotgun (WGS) entry which is preliminary data.</text>
</comment>
<feature type="compositionally biased region" description="Polar residues" evidence="1">
    <location>
        <begin position="67"/>
        <end position="77"/>
    </location>
</feature>
<evidence type="ECO:0000313" key="2">
    <source>
        <dbReference type="EMBL" id="KAL0969667.1"/>
    </source>
</evidence>
<sequence length="93" mass="9627">MRSLKRPASLEPPDTEGDGLNLGMVKGARVPPATSPSGCVGERPVTTSSPSTSSSTMSTFSSSSSSLEMGSPTNSSTARLVILMLQRHLSSEE</sequence>
<dbReference type="EMBL" id="JAGEUA010000007">
    <property type="protein sequence ID" value="KAL0969667.1"/>
    <property type="molecule type" value="Genomic_DNA"/>
</dbReference>
<name>A0ABD0X178_UMBPY</name>
<reference evidence="2 3" key="1">
    <citation type="submission" date="2024-06" db="EMBL/GenBank/DDBJ databases">
        <authorList>
            <person name="Pan Q."/>
            <person name="Wen M."/>
            <person name="Jouanno E."/>
            <person name="Zahm M."/>
            <person name="Klopp C."/>
            <person name="Cabau C."/>
            <person name="Louis A."/>
            <person name="Berthelot C."/>
            <person name="Parey E."/>
            <person name="Roest Crollius H."/>
            <person name="Montfort J."/>
            <person name="Robinson-Rechavi M."/>
            <person name="Bouchez O."/>
            <person name="Lampietro C."/>
            <person name="Lopez Roques C."/>
            <person name="Donnadieu C."/>
            <person name="Postlethwait J."/>
            <person name="Bobe J."/>
            <person name="Verreycken H."/>
            <person name="Guiguen Y."/>
        </authorList>
    </citation>
    <scope>NUCLEOTIDE SEQUENCE [LARGE SCALE GENOMIC DNA]</scope>
    <source>
        <strain evidence="2">Up_M1</strain>
        <tissue evidence="2">Testis</tissue>
    </source>
</reference>